<name>A0AC61R7P2_9FIRM</name>
<dbReference type="Proteomes" id="UP000308836">
    <property type="component" value="Unassembled WGS sequence"/>
</dbReference>
<protein>
    <submittedName>
        <fullName evidence="1">Recombination protein RecR</fullName>
    </submittedName>
</protein>
<proteinExistence type="predicted"/>
<gene>
    <name evidence="1" type="primary">recR</name>
    <name evidence="1" type="ORF">E5336_06385</name>
</gene>
<evidence type="ECO:0000313" key="1">
    <source>
        <dbReference type="EMBL" id="TGY65944.1"/>
    </source>
</evidence>
<evidence type="ECO:0000313" key="2">
    <source>
        <dbReference type="Proteomes" id="UP000308836"/>
    </source>
</evidence>
<reference evidence="1" key="1">
    <citation type="submission" date="2019-04" db="EMBL/GenBank/DDBJ databases">
        <title>Microbes associate with the intestines of laboratory mice.</title>
        <authorList>
            <person name="Navarre W."/>
            <person name="Wong E."/>
            <person name="Huang K."/>
            <person name="Tropini C."/>
            <person name="Ng K."/>
            <person name="Yu B."/>
        </authorList>
    </citation>
    <scope>NUCLEOTIDE SEQUENCE</scope>
    <source>
        <strain evidence="1">NM09_H32</strain>
    </source>
</reference>
<dbReference type="EMBL" id="SRYG01000011">
    <property type="protein sequence ID" value="TGY65944.1"/>
    <property type="molecule type" value="Genomic_DNA"/>
</dbReference>
<comment type="caution">
    <text evidence="1">The sequence shown here is derived from an EMBL/GenBank/DDBJ whole genome shotgun (WGS) entry which is preliminary data.</text>
</comment>
<organism evidence="1 2">
    <name type="scientific">Dubosiella muris</name>
    <dbReference type="NCBI Taxonomy" id="3038133"/>
    <lineage>
        <taxon>Bacteria</taxon>
        <taxon>Bacillati</taxon>
        <taxon>Bacillota</taxon>
        <taxon>Erysipelotrichia</taxon>
        <taxon>Erysipelotrichales</taxon>
        <taxon>Erysipelotrichaceae</taxon>
        <taxon>Dubosiella</taxon>
    </lineage>
</organism>
<keyword evidence="2" id="KW-1185">Reference proteome</keyword>
<sequence>MYPNQLENLIFALQRLPGVGAKTAERYAFTILDWDAEKRKDLIASLNGIDQIQHCEICGNLSSGKICSICENHNRNQNIICVVSYPKDIVAIENMQSYEGVYHVLNGLINTSKGILPDMLNINALLKRINEETEEVILAVDPTIEGETTALYLEKLLQGHVKVSKLAHGIPVGGHLDYADARTLAKAFEGRSSNEK</sequence>
<accession>A0AC61R7P2</accession>